<comment type="caution">
    <text evidence="2">The sequence shown here is derived from an EMBL/GenBank/DDBJ whole genome shotgun (WGS) entry which is preliminary data.</text>
</comment>
<feature type="domain" description="RNase H type-1" evidence="1">
    <location>
        <begin position="335"/>
        <end position="407"/>
    </location>
</feature>
<dbReference type="EMBL" id="JAQQAF010000006">
    <property type="protein sequence ID" value="KAJ8479512.1"/>
    <property type="molecule type" value="Genomic_DNA"/>
</dbReference>
<dbReference type="GO" id="GO:0003676">
    <property type="term" value="F:nucleic acid binding"/>
    <property type="evidence" value="ECO:0007669"/>
    <property type="project" value="InterPro"/>
</dbReference>
<dbReference type="PANTHER" id="PTHR48475">
    <property type="entry name" value="RIBONUCLEASE H"/>
    <property type="match status" value="1"/>
</dbReference>
<dbReference type="CDD" id="cd00303">
    <property type="entry name" value="retropepsin_like"/>
    <property type="match status" value="1"/>
</dbReference>
<dbReference type="InterPro" id="IPR043502">
    <property type="entry name" value="DNA/RNA_pol_sf"/>
</dbReference>
<evidence type="ECO:0000313" key="2">
    <source>
        <dbReference type="EMBL" id="KAJ8479512.1"/>
    </source>
</evidence>
<dbReference type="Gene3D" id="3.30.420.10">
    <property type="entry name" value="Ribonuclease H-like superfamily/Ribonuclease H"/>
    <property type="match status" value="1"/>
</dbReference>
<dbReference type="AlphaFoldDB" id="A0AAV8QUZ8"/>
<gene>
    <name evidence="2" type="ORF">OPV22_023239</name>
</gene>
<keyword evidence="3" id="KW-1185">Reference proteome</keyword>
<evidence type="ECO:0000313" key="3">
    <source>
        <dbReference type="Proteomes" id="UP001222027"/>
    </source>
</evidence>
<reference evidence="2 3" key="1">
    <citation type="submission" date="2022-12" db="EMBL/GenBank/DDBJ databases">
        <title>Chromosome-scale assembly of the Ensete ventricosum genome.</title>
        <authorList>
            <person name="Dussert Y."/>
            <person name="Stocks J."/>
            <person name="Wendawek A."/>
            <person name="Woldeyes F."/>
            <person name="Nichols R.A."/>
            <person name="Borrell J.S."/>
        </authorList>
    </citation>
    <scope>NUCLEOTIDE SEQUENCE [LARGE SCALE GENOMIC DNA]</scope>
    <source>
        <strain evidence="3">cv. Maze</strain>
        <tissue evidence="2">Seeds</tissue>
    </source>
</reference>
<organism evidence="2 3">
    <name type="scientific">Ensete ventricosum</name>
    <name type="common">Abyssinian banana</name>
    <name type="synonym">Musa ensete</name>
    <dbReference type="NCBI Taxonomy" id="4639"/>
    <lineage>
        <taxon>Eukaryota</taxon>
        <taxon>Viridiplantae</taxon>
        <taxon>Streptophyta</taxon>
        <taxon>Embryophyta</taxon>
        <taxon>Tracheophyta</taxon>
        <taxon>Spermatophyta</taxon>
        <taxon>Magnoliopsida</taxon>
        <taxon>Liliopsida</taxon>
        <taxon>Zingiberales</taxon>
        <taxon>Musaceae</taxon>
        <taxon>Ensete</taxon>
    </lineage>
</organism>
<dbReference type="InterPro" id="IPR021109">
    <property type="entry name" value="Peptidase_aspartic_dom_sf"/>
</dbReference>
<dbReference type="PROSITE" id="PS50879">
    <property type="entry name" value="RNASE_H_1"/>
    <property type="match status" value="1"/>
</dbReference>
<dbReference type="InterPro" id="IPR002156">
    <property type="entry name" value="RNaseH_domain"/>
</dbReference>
<name>A0AAV8QUZ8_ENSVE</name>
<dbReference type="PANTHER" id="PTHR48475:SF2">
    <property type="entry name" value="RIBONUCLEASE H"/>
    <property type="match status" value="1"/>
</dbReference>
<dbReference type="Pfam" id="PF13456">
    <property type="entry name" value="RVT_3"/>
    <property type="match status" value="1"/>
</dbReference>
<protein>
    <recommendedName>
        <fullName evidence="1">RNase H type-1 domain-containing protein</fullName>
    </recommendedName>
</protein>
<dbReference type="Gene3D" id="2.40.70.10">
    <property type="entry name" value="Acid Proteases"/>
    <property type="match status" value="1"/>
</dbReference>
<evidence type="ECO:0000259" key="1">
    <source>
        <dbReference type="PROSITE" id="PS50879"/>
    </source>
</evidence>
<proteinExistence type="predicted"/>
<dbReference type="SUPFAM" id="SSF56672">
    <property type="entry name" value="DNA/RNA polymerases"/>
    <property type="match status" value="1"/>
</dbReference>
<dbReference type="GO" id="GO:0004523">
    <property type="term" value="F:RNA-DNA hybrid ribonuclease activity"/>
    <property type="evidence" value="ECO:0007669"/>
    <property type="project" value="InterPro"/>
</dbReference>
<accession>A0AAV8QUZ8</accession>
<dbReference type="Gene3D" id="3.10.10.10">
    <property type="entry name" value="HIV Type 1 Reverse Transcriptase, subunit A, domain 1"/>
    <property type="match status" value="1"/>
</dbReference>
<sequence>MANAYVKRVMIDTRSSADILYFDAFQRLGLTDLDLAPLTSTLTGFTGDSVSPLGATTIPVTFGGEPRSKTPLVSFMVVKLPSAYNAIIGLPTLNRLRAVVSTYHRILKFPTRTRVGEVRSDPRESRQCYLTALTLFKKPRTEPVGTMPLDPEESTRDPHSTEKVLELPLDPSRPDKLVKVGSGLTESQQVQLIDFLRKNNDVFAWSPSDMSGDDPEITQHYLNISPDVRPVKQQPRKFAPDRQKAIEDEVARLLDAKLVEEIKHPTWLSNVVLVKKANGKWRISSKKFYVVGRRLKWSIELREFDIEYEPRKVIKGQVLADFLSELTPPEIPTNPNPGWTLHIDGSANSERGGVGLVLKNPSGHTYENVQRLGFKATNNEAEYEALLFIMKIAAELGAEDLEIFTDS</sequence>
<dbReference type="Proteomes" id="UP001222027">
    <property type="component" value="Unassembled WGS sequence"/>
</dbReference>
<dbReference type="InterPro" id="IPR036397">
    <property type="entry name" value="RNaseH_sf"/>
</dbReference>